<keyword evidence="14" id="KW-1185">Reference proteome</keyword>
<dbReference type="EMBL" id="CP106735">
    <property type="protein sequence ID" value="UXX79994.1"/>
    <property type="molecule type" value="Genomic_DNA"/>
</dbReference>
<dbReference type="SUPFAM" id="SSF52374">
    <property type="entry name" value="Nucleotidylyl transferase"/>
    <property type="match status" value="1"/>
</dbReference>
<name>A0ABY6D1E5_9BACT</name>
<dbReference type="RefSeq" id="WP_263051724.1">
    <property type="nucleotide sequence ID" value="NZ_CP106735.1"/>
</dbReference>
<dbReference type="HAMAP" id="MF_00244">
    <property type="entry name" value="NaMN_adenylyltr"/>
    <property type="match status" value="1"/>
</dbReference>
<evidence type="ECO:0000256" key="11">
    <source>
        <dbReference type="HAMAP-Rule" id="MF_00244"/>
    </source>
</evidence>
<accession>A0ABY6D1E5</accession>
<gene>
    <name evidence="11 13" type="primary">nadD</name>
    <name evidence="13" type="ORF">N7E81_02595</name>
</gene>
<dbReference type="NCBIfam" id="NF000840">
    <property type="entry name" value="PRK00071.1-3"/>
    <property type="match status" value="1"/>
</dbReference>
<evidence type="ECO:0000256" key="5">
    <source>
        <dbReference type="ARBA" id="ARBA00022679"/>
    </source>
</evidence>
<feature type="domain" description="Cytidyltransferase-like" evidence="12">
    <location>
        <begin position="5"/>
        <end position="163"/>
    </location>
</feature>
<evidence type="ECO:0000256" key="3">
    <source>
        <dbReference type="ARBA" id="ARBA00009014"/>
    </source>
</evidence>
<evidence type="ECO:0000259" key="12">
    <source>
        <dbReference type="Pfam" id="PF01467"/>
    </source>
</evidence>
<protein>
    <recommendedName>
        <fullName evidence="11">Probable nicotinate-nucleotide adenylyltransferase</fullName>
        <ecNumber evidence="11">2.7.7.18</ecNumber>
    </recommendedName>
    <alternativeName>
        <fullName evidence="11">Deamido-NAD(+) diphosphorylase</fullName>
    </alternativeName>
    <alternativeName>
        <fullName evidence="11">Deamido-NAD(+) pyrophosphorylase</fullName>
    </alternativeName>
    <alternativeName>
        <fullName evidence="11">Nicotinate mononucleotide adenylyltransferase</fullName>
        <shortName evidence="11">NaMN adenylyltransferase</shortName>
    </alternativeName>
</protein>
<comment type="function">
    <text evidence="1 11">Catalyzes the reversible adenylation of nicotinate mononucleotide (NaMN) to nicotinic acid adenine dinucleotide (NaAD).</text>
</comment>
<dbReference type="CDD" id="cd02165">
    <property type="entry name" value="NMNAT"/>
    <property type="match status" value="1"/>
</dbReference>
<keyword evidence="4 11" id="KW-0662">Pyridine nucleotide biosynthesis</keyword>
<keyword evidence="8 11" id="KW-0067">ATP-binding</keyword>
<comment type="pathway">
    <text evidence="2 11">Cofactor biosynthesis; NAD(+) biosynthesis; deamido-NAD(+) from nicotinate D-ribonucleotide: step 1/1.</text>
</comment>
<evidence type="ECO:0000313" key="14">
    <source>
        <dbReference type="Proteomes" id="UP001062165"/>
    </source>
</evidence>
<dbReference type="PANTHER" id="PTHR39321">
    <property type="entry name" value="NICOTINATE-NUCLEOTIDE ADENYLYLTRANSFERASE-RELATED"/>
    <property type="match status" value="1"/>
</dbReference>
<dbReference type="EC" id="2.7.7.18" evidence="11"/>
<keyword evidence="6 11" id="KW-0548">Nucleotidyltransferase</keyword>
<evidence type="ECO:0000256" key="7">
    <source>
        <dbReference type="ARBA" id="ARBA00022741"/>
    </source>
</evidence>
<sequence>MKVGLFFGSFNPIHIGHMIIAQTMIDSGHIDELWFVISPQNPFKKNKNLLHEFDRLDMVDAAITGHTQFRTSDVEFNLPKPSYTAHTLAVLCEKHPDKAFSLIIGGDNLASFHKWKNHETILAHHNLLVYPRPNTKTPQIALTDRIHFVNAPLLDISATFIRTKIKNGHSIKYLVPTEVELFIDRKKFYQ</sequence>
<evidence type="ECO:0000256" key="6">
    <source>
        <dbReference type="ARBA" id="ARBA00022695"/>
    </source>
</evidence>
<dbReference type="InterPro" id="IPR004821">
    <property type="entry name" value="Cyt_trans-like"/>
</dbReference>
<evidence type="ECO:0000256" key="2">
    <source>
        <dbReference type="ARBA" id="ARBA00005019"/>
    </source>
</evidence>
<evidence type="ECO:0000256" key="1">
    <source>
        <dbReference type="ARBA" id="ARBA00002324"/>
    </source>
</evidence>
<keyword evidence="9 11" id="KW-0520">NAD</keyword>
<comment type="similarity">
    <text evidence="3 11">Belongs to the NadD family.</text>
</comment>
<comment type="catalytic activity">
    <reaction evidence="10 11">
        <text>nicotinate beta-D-ribonucleotide + ATP + H(+) = deamido-NAD(+) + diphosphate</text>
        <dbReference type="Rhea" id="RHEA:22860"/>
        <dbReference type="ChEBI" id="CHEBI:15378"/>
        <dbReference type="ChEBI" id="CHEBI:30616"/>
        <dbReference type="ChEBI" id="CHEBI:33019"/>
        <dbReference type="ChEBI" id="CHEBI:57502"/>
        <dbReference type="ChEBI" id="CHEBI:58437"/>
        <dbReference type="EC" id="2.7.7.18"/>
    </reaction>
</comment>
<dbReference type="NCBIfam" id="TIGR00125">
    <property type="entry name" value="cyt_tran_rel"/>
    <property type="match status" value="1"/>
</dbReference>
<evidence type="ECO:0000256" key="4">
    <source>
        <dbReference type="ARBA" id="ARBA00022642"/>
    </source>
</evidence>
<reference evidence="13" key="1">
    <citation type="submission" date="2022-10" db="EMBL/GenBank/DDBJ databases">
        <title>Comparative genomics and taxonomic characterization of three novel marine species of genus Reichenbachiella exhibiting antioxidant and polysaccharide degradation activities.</title>
        <authorList>
            <person name="Muhammad N."/>
            <person name="Lee Y.-J."/>
            <person name="Ko J."/>
            <person name="Kim S.-G."/>
        </authorList>
    </citation>
    <scope>NUCLEOTIDE SEQUENCE</scope>
    <source>
        <strain evidence="13">Wsw4-B4</strain>
    </source>
</reference>
<dbReference type="NCBIfam" id="TIGR00482">
    <property type="entry name" value="nicotinate (nicotinamide) nucleotide adenylyltransferase"/>
    <property type="match status" value="1"/>
</dbReference>
<dbReference type="Gene3D" id="3.40.50.620">
    <property type="entry name" value="HUPs"/>
    <property type="match status" value="1"/>
</dbReference>
<keyword evidence="7 11" id="KW-0547">Nucleotide-binding</keyword>
<dbReference type="GO" id="GO:0016779">
    <property type="term" value="F:nucleotidyltransferase activity"/>
    <property type="evidence" value="ECO:0007669"/>
    <property type="project" value="UniProtKB-KW"/>
</dbReference>
<evidence type="ECO:0000313" key="13">
    <source>
        <dbReference type="EMBL" id="UXX79994.1"/>
    </source>
</evidence>
<dbReference type="Pfam" id="PF01467">
    <property type="entry name" value="CTP_transf_like"/>
    <property type="match status" value="1"/>
</dbReference>
<evidence type="ECO:0000256" key="8">
    <source>
        <dbReference type="ARBA" id="ARBA00022840"/>
    </source>
</evidence>
<dbReference type="PANTHER" id="PTHR39321:SF3">
    <property type="entry name" value="PHOSPHOPANTETHEINE ADENYLYLTRANSFERASE"/>
    <property type="match status" value="1"/>
</dbReference>
<organism evidence="13 14">
    <name type="scientific">Reichenbachiella carrageenanivorans</name>
    <dbReference type="NCBI Taxonomy" id="2979869"/>
    <lineage>
        <taxon>Bacteria</taxon>
        <taxon>Pseudomonadati</taxon>
        <taxon>Bacteroidota</taxon>
        <taxon>Cytophagia</taxon>
        <taxon>Cytophagales</taxon>
        <taxon>Reichenbachiellaceae</taxon>
        <taxon>Reichenbachiella</taxon>
    </lineage>
</organism>
<dbReference type="Proteomes" id="UP001062165">
    <property type="component" value="Chromosome"/>
</dbReference>
<dbReference type="InterPro" id="IPR014729">
    <property type="entry name" value="Rossmann-like_a/b/a_fold"/>
</dbReference>
<proteinExistence type="inferred from homology"/>
<keyword evidence="5 11" id="KW-0808">Transferase</keyword>
<evidence type="ECO:0000256" key="10">
    <source>
        <dbReference type="ARBA" id="ARBA00048721"/>
    </source>
</evidence>
<evidence type="ECO:0000256" key="9">
    <source>
        <dbReference type="ARBA" id="ARBA00023027"/>
    </source>
</evidence>
<dbReference type="InterPro" id="IPR005248">
    <property type="entry name" value="NadD/NMNAT"/>
</dbReference>